<accession>A0A0E9W5M5</accession>
<sequence length="56" mass="6588">MLYFSPFYSSQNEQIIIFCSLHTYLPGTPWHVIASFFFLFCFYIVTFGMLCSTDVL</sequence>
<keyword evidence="1" id="KW-0812">Transmembrane</keyword>
<reference evidence="2" key="2">
    <citation type="journal article" date="2015" name="Fish Shellfish Immunol.">
        <title>Early steps in the European eel (Anguilla anguilla)-Vibrio vulnificus interaction in the gills: Role of the RtxA13 toxin.</title>
        <authorList>
            <person name="Callol A."/>
            <person name="Pajuelo D."/>
            <person name="Ebbesson L."/>
            <person name="Teles M."/>
            <person name="MacKenzie S."/>
            <person name="Amaro C."/>
        </authorList>
    </citation>
    <scope>NUCLEOTIDE SEQUENCE</scope>
</reference>
<proteinExistence type="predicted"/>
<dbReference type="EMBL" id="GBXM01023702">
    <property type="protein sequence ID" value="JAH84875.1"/>
    <property type="molecule type" value="Transcribed_RNA"/>
</dbReference>
<protein>
    <submittedName>
        <fullName evidence="2">Uncharacterized protein</fullName>
    </submittedName>
</protein>
<organism evidence="2">
    <name type="scientific">Anguilla anguilla</name>
    <name type="common">European freshwater eel</name>
    <name type="synonym">Muraena anguilla</name>
    <dbReference type="NCBI Taxonomy" id="7936"/>
    <lineage>
        <taxon>Eukaryota</taxon>
        <taxon>Metazoa</taxon>
        <taxon>Chordata</taxon>
        <taxon>Craniata</taxon>
        <taxon>Vertebrata</taxon>
        <taxon>Euteleostomi</taxon>
        <taxon>Actinopterygii</taxon>
        <taxon>Neopterygii</taxon>
        <taxon>Teleostei</taxon>
        <taxon>Anguilliformes</taxon>
        <taxon>Anguillidae</taxon>
        <taxon>Anguilla</taxon>
    </lineage>
</organism>
<evidence type="ECO:0000313" key="2">
    <source>
        <dbReference type="EMBL" id="JAH84875.1"/>
    </source>
</evidence>
<evidence type="ECO:0000256" key="1">
    <source>
        <dbReference type="SAM" id="Phobius"/>
    </source>
</evidence>
<dbReference type="AlphaFoldDB" id="A0A0E9W5M5"/>
<keyword evidence="1" id="KW-0472">Membrane</keyword>
<keyword evidence="1" id="KW-1133">Transmembrane helix</keyword>
<feature type="transmembrane region" description="Helical" evidence="1">
    <location>
        <begin position="30"/>
        <end position="51"/>
    </location>
</feature>
<reference evidence="2" key="1">
    <citation type="submission" date="2014-11" db="EMBL/GenBank/DDBJ databases">
        <authorList>
            <person name="Amaro Gonzalez C."/>
        </authorList>
    </citation>
    <scope>NUCLEOTIDE SEQUENCE</scope>
</reference>
<name>A0A0E9W5M5_ANGAN</name>